<keyword evidence="3" id="KW-1185">Reference proteome</keyword>
<dbReference type="Gene3D" id="3.40.50.300">
    <property type="entry name" value="P-loop containing nucleotide triphosphate hydrolases"/>
    <property type="match status" value="1"/>
</dbReference>
<dbReference type="CDD" id="cd02042">
    <property type="entry name" value="ParAB_family"/>
    <property type="match status" value="1"/>
</dbReference>
<dbReference type="PANTHER" id="PTHR13696">
    <property type="entry name" value="P-LOOP CONTAINING NUCLEOSIDE TRIPHOSPHATE HYDROLASE"/>
    <property type="match status" value="1"/>
</dbReference>
<dbReference type="Pfam" id="PF13614">
    <property type="entry name" value="AAA_31"/>
    <property type="match status" value="1"/>
</dbReference>
<dbReference type="InterPro" id="IPR025669">
    <property type="entry name" value="AAA_dom"/>
</dbReference>
<dbReference type="PIRSF" id="PIRSF009320">
    <property type="entry name" value="Nuc_binding_HP_1000"/>
    <property type="match status" value="1"/>
</dbReference>
<dbReference type="PANTHER" id="PTHR13696:SF99">
    <property type="entry name" value="COBYRINIC ACID AC-DIAMIDE SYNTHASE"/>
    <property type="match status" value="1"/>
</dbReference>
<name>A0ABU7LLA1_9NOCA</name>
<reference evidence="2 3" key="1">
    <citation type="submission" date="2023-07" db="EMBL/GenBank/DDBJ databases">
        <authorList>
            <person name="Girao M."/>
            <person name="Carvalho M.F."/>
        </authorList>
    </citation>
    <scope>NUCLEOTIDE SEQUENCE [LARGE SCALE GENOMIC DNA]</scope>
    <source>
        <strain evidence="2 3">YIM65754</strain>
    </source>
</reference>
<evidence type="ECO:0000259" key="1">
    <source>
        <dbReference type="Pfam" id="PF13614"/>
    </source>
</evidence>
<dbReference type="InterPro" id="IPR027417">
    <property type="entry name" value="P-loop_NTPase"/>
</dbReference>
<dbReference type="RefSeq" id="WP_330136840.1">
    <property type="nucleotide sequence ID" value="NZ_JAUTXY010000021.1"/>
</dbReference>
<organism evidence="2 3">
    <name type="scientific">Rhodococcus artemisiae</name>
    <dbReference type="NCBI Taxonomy" id="714159"/>
    <lineage>
        <taxon>Bacteria</taxon>
        <taxon>Bacillati</taxon>
        <taxon>Actinomycetota</taxon>
        <taxon>Actinomycetes</taxon>
        <taxon>Mycobacteriales</taxon>
        <taxon>Nocardiaceae</taxon>
        <taxon>Rhodococcus</taxon>
    </lineage>
</organism>
<accession>A0ABU7LLA1</accession>
<evidence type="ECO:0000313" key="2">
    <source>
        <dbReference type="EMBL" id="MEE2061692.1"/>
    </source>
</evidence>
<dbReference type="EMBL" id="JAUTXY010000021">
    <property type="protein sequence ID" value="MEE2061692.1"/>
    <property type="molecule type" value="Genomic_DNA"/>
</dbReference>
<dbReference type="Proteomes" id="UP001336020">
    <property type="component" value="Unassembled WGS sequence"/>
</dbReference>
<dbReference type="InterPro" id="IPR050678">
    <property type="entry name" value="DNA_Partitioning_ATPase"/>
</dbReference>
<protein>
    <submittedName>
        <fullName evidence="2">AAA family ATPase</fullName>
    </submittedName>
</protein>
<comment type="caution">
    <text evidence="2">The sequence shown here is derived from an EMBL/GenBank/DDBJ whole genome shotgun (WGS) entry which is preliminary data.</text>
</comment>
<sequence>MSSQIILLTNEKGGVGKTTTVLNLGEALARAGKAVLLVDLDPSGNLTLTITKTQPGRRDDATVTVDHIVELHADRRQSASDAIIKDIRGGMDLIAAPKNPADLISAEKNISNDPLEGPHILREALESIRERYDYILVDCSPTRNALELCALVAADQLVVINEPTQFSVDAMQRVTAYAQRIKKRSNSGLWVRGAIFNMYKTNTKLAQKWTTDLAEAGIPILATIGYREAIKAAIEAGIALAETKDGWRHALVYDELAATVTQRKKS</sequence>
<evidence type="ECO:0000313" key="3">
    <source>
        <dbReference type="Proteomes" id="UP001336020"/>
    </source>
</evidence>
<feature type="domain" description="AAA" evidence="1">
    <location>
        <begin position="4"/>
        <end position="189"/>
    </location>
</feature>
<proteinExistence type="predicted"/>
<gene>
    <name evidence="2" type="ORF">Q7514_29635</name>
</gene>
<dbReference type="SUPFAM" id="SSF52540">
    <property type="entry name" value="P-loop containing nucleoside triphosphate hydrolases"/>
    <property type="match status" value="1"/>
</dbReference>